<dbReference type="Gene3D" id="1.10.10.10">
    <property type="entry name" value="Winged helix-like DNA-binding domain superfamily/Winged helix DNA-binding domain"/>
    <property type="match status" value="1"/>
</dbReference>
<organism evidence="2 3">
    <name type="scientific">Nonomuraea spiralis</name>
    <dbReference type="NCBI Taxonomy" id="46182"/>
    <lineage>
        <taxon>Bacteria</taxon>
        <taxon>Bacillati</taxon>
        <taxon>Actinomycetota</taxon>
        <taxon>Actinomycetes</taxon>
        <taxon>Streptosporangiales</taxon>
        <taxon>Streptosporangiaceae</taxon>
        <taxon>Nonomuraea</taxon>
    </lineage>
</organism>
<dbReference type="InterPro" id="IPR051797">
    <property type="entry name" value="TrmB-like"/>
</dbReference>
<dbReference type="PROSITE" id="PS50043">
    <property type="entry name" value="HTH_LUXR_2"/>
    <property type="match status" value="1"/>
</dbReference>
<dbReference type="PANTHER" id="PTHR34293:SF1">
    <property type="entry name" value="HTH-TYPE TRANSCRIPTIONAL REGULATOR TRMBL2"/>
    <property type="match status" value="1"/>
</dbReference>
<gene>
    <name evidence="2" type="ORF">ACFFV7_47195</name>
</gene>
<dbReference type="RefSeq" id="WP_189647841.1">
    <property type="nucleotide sequence ID" value="NZ_BMRC01000005.1"/>
</dbReference>
<name>A0ABV5IWH2_9ACTN</name>
<keyword evidence="3" id="KW-1185">Reference proteome</keyword>
<feature type="domain" description="HTH luxR-type" evidence="1">
    <location>
        <begin position="254"/>
        <end position="319"/>
    </location>
</feature>
<accession>A0ABV5IWH2</accession>
<dbReference type="SMART" id="SM00421">
    <property type="entry name" value="HTH_LUXR"/>
    <property type="match status" value="1"/>
</dbReference>
<reference evidence="2 3" key="1">
    <citation type="submission" date="2024-09" db="EMBL/GenBank/DDBJ databases">
        <authorList>
            <person name="Sun Q."/>
            <person name="Mori K."/>
        </authorList>
    </citation>
    <scope>NUCLEOTIDE SEQUENCE [LARGE SCALE GENOMIC DNA]</scope>
    <source>
        <strain evidence="2 3">CCM 3426</strain>
    </source>
</reference>
<dbReference type="InterPro" id="IPR036388">
    <property type="entry name" value="WH-like_DNA-bd_sf"/>
</dbReference>
<dbReference type="CDD" id="cd06170">
    <property type="entry name" value="LuxR_C_like"/>
    <property type="match status" value="1"/>
</dbReference>
<dbReference type="InterPro" id="IPR000792">
    <property type="entry name" value="Tscrpt_reg_LuxR_C"/>
</dbReference>
<protein>
    <submittedName>
        <fullName evidence="2">LuxR C-terminal-related transcriptional regulator</fullName>
    </submittedName>
</protein>
<dbReference type="SUPFAM" id="SSF46894">
    <property type="entry name" value="C-terminal effector domain of the bipartite response regulators"/>
    <property type="match status" value="1"/>
</dbReference>
<dbReference type="Pfam" id="PF00196">
    <property type="entry name" value="GerE"/>
    <property type="match status" value="1"/>
</dbReference>
<comment type="caution">
    <text evidence="2">The sequence shown here is derived from an EMBL/GenBank/DDBJ whole genome shotgun (WGS) entry which is preliminary data.</text>
</comment>
<evidence type="ECO:0000313" key="3">
    <source>
        <dbReference type="Proteomes" id="UP001589647"/>
    </source>
</evidence>
<proteinExistence type="predicted"/>
<dbReference type="PANTHER" id="PTHR34293">
    <property type="entry name" value="HTH-TYPE TRANSCRIPTIONAL REGULATOR TRMBL2"/>
    <property type="match status" value="1"/>
</dbReference>
<evidence type="ECO:0000313" key="2">
    <source>
        <dbReference type="EMBL" id="MFB9208841.1"/>
    </source>
</evidence>
<sequence>MPYEDDDQVSRAIYARMLERAESFTDVAVAMGVTTAQIARVQEHLIRLRLLDPDAKVPVDAAATLRLSLEESHRLLDRLVEQHVTAAAVARSYLSLPVRAERDMDVEFFTLDEMATRLARRITELSEQAGHEILSMHPVTDWTPAALAEGLERSERALARGVRVRALHAQSSFSQPVLRGFVDRWTRQGREVRAAPVVPTRMLVYDRHTAVVQADPADLGAGALVIRGGGVVRSLAALYDNCWMTASEPKDVPGSSDAGALTEQQRAVLRMLAVGAKDSAIARTLGVSTRTVTRVVGEVSVLLGATSRFQAGVRATRLGWLD</sequence>
<dbReference type="InterPro" id="IPR016032">
    <property type="entry name" value="Sig_transdc_resp-reg_C-effctor"/>
</dbReference>
<dbReference type="EMBL" id="JBHMEI010000078">
    <property type="protein sequence ID" value="MFB9208841.1"/>
    <property type="molecule type" value="Genomic_DNA"/>
</dbReference>
<evidence type="ECO:0000259" key="1">
    <source>
        <dbReference type="PROSITE" id="PS50043"/>
    </source>
</evidence>
<dbReference type="Proteomes" id="UP001589647">
    <property type="component" value="Unassembled WGS sequence"/>
</dbReference>